<organism evidence="5 6">
    <name type="scientific">Scytonema millei VB511283</name>
    <dbReference type="NCBI Taxonomy" id="1245923"/>
    <lineage>
        <taxon>Bacteria</taxon>
        <taxon>Bacillati</taxon>
        <taxon>Cyanobacteriota</taxon>
        <taxon>Cyanophyceae</taxon>
        <taxon>Nostocales</taxon>
        <taxon>Scytonemataceae</taxon>
        <taxon>Scytonema</taxon>
    </lineage>
</organism>
<evidence type="ECO:0000259" key="4">
    <source>
        <dbReference type="PROSITE" id="PS01124"/>
    </source>
</evidence>
<feature type="domain" description="HTH araC/xylS-type" evidence="4">
    <location>
        <begin position="203"/>
        <end position="301"/>
    </location>
</feature>
<evidence type="ECO:0000256" key="3">
    <source>
        <dbReference type="ARBA" id="ARBA00023163"/>
    </source>
</evidence>
<reference evidence="5 6" key="1">
    <citation type="journal article" date="2015" name="Genome Announc.">
        <title>Draft Genome Sequence of the Terrestrial Cyanobacterium Scytonema millei VB511283, Isolated from Eastern India.</title>
        <authorList>
            <person name="Sen D."/>
            <person name="Chandrababunaidu M.M."/>
            <person name="Singh D."/>
            <person name="Sanghi N."/>
            <person name="Ghorai A."/>
            <person name="Mishra G.P."/>
            <person name="Madduluri M."/>
            <person name="Adhikary S.P."/>
            <person name="Tripathy S."/>
        </authorList>
    </citation>
    <scope>NUCLEOTIDE SEQUENCE [LARGE SCALE GENOMIC DNA]</scope>
    <source>
        <strain evidence="5 6">VB511283</strain>
    </source>
</reference>
<dbReference type="Gene3D" id="1.10.10.60">
    <property type="entry name" value="Homeodomain-like"/>
    <property type="match status" value="1"/>
</dbReference>
<keyword evidence="1" id="KW-0805">Transcription regulation</keyword>
<keyword evidence="3" id="KW-0804">Transcription</keyword>
<dbReference type="InterPro" id="IPR037923">
    <property type="entry name" value="HTH-like"/>
</dbReference>
<name>A0A9X5I590_9CYAN</name>
<dbReference type="PROSITE" id="PS01124">
    <property type="entry name" value="HTH_ARAC_FAMILY_2"/>
    <property type="match status" value="1"/>
</dbReference>
<dbReference type="AlphaFoldDB" id="A0A9X5I590"/>
<dbReference type="GO" id="GO:0043565">
    <property type="term" value="F:sequence-specific DNA binding"/>
    <property type="evidence" value="ECO:0007669"/>
    <property type="project" value="InterPro"/>
</dbReference>
<evidence type="ECO:0000256" key="2">
    <source>
        <dbReference type="ARBA" id="ARBA00023125"/>
    </source>
</evidence>
<evidence type="ECO:0000313" key="6">
    <source>
        <dbReference type="Proteomes" id="UP000031532"/>
    </source>
</evidence>
<protein>
    <submittedName>
        <fullName evidence="5">Helix-turn-helix transcriptional regulator</fullName>
    </submittedName>
</protein>
<accession>A0A9X5I590</accession>
<proteinExistence type="predicted"/>
<dbReference type="SMART" id="SM00342">
    <property type="entry name" value="HTH_ARAC"/>
    <property type="match status" value="1"/>
</dbReference>
<keyword evidence="2" id="KW-0238">DNA-binding</keyword>
<gene>
    <name evidence="5" type="ORF">QH73_0017595</name>
</gene>
<dbReference type="RefSeq" id="WP_039717571.1">
    <property type="nucleotide sequence ID" value="NZ_JTJC03000005.1"/>
</dbReference>
<keyword evidence="6" id="KW-1185">Reference proteome</keyword>
<evidence type="ECO:0000256" key="1">
    <source>
        <dbReference type="ARBA" id="ARBA00023015"/>
    </source>
</evidence>
<dbReference type="InterPro" id="IPR020449">
    <property type="entry name" value="Tscrpt_reg_AraC-type_HTH"/>
</dbReference>
<dbReference type="PANTHER" id="PTHR43280:SF32">
    <property type="entry name" value="TRANSCRIPTIONAL REGULATORY PROTEIN"/>
    <property type="match status" value="1"/>
</dbReference>
<dbReference type="InterPro" id="IPR009057">
    <property type="entry name" value="Homeodomain-like_sf"/>
</dbReference>
<dbReference type="EMBL" id="JTJC03000005">
    <property type="protein sequence ID" value="NHC36433.1"/>
    <property type="molecule type" value="Genomic_DNA"/>
</dbReference>
<dbReference type="OrthoDB" id="506156at2"/>
<dbReference type="Proteomes" id="UP000031532">
    <property type="component" value="Unassembled WGS sequence"/>
</dbReference>
<sequence length="304" mass="35122">MSDAIKAYNSMSEFYASMGGTLKQDVDFTIHQLELVHSNVPIESPLFRANYYSILLIRKGRGCYILDGQSYEIKDRTIYFTNPGHVKGFKIYELSHGYVITFSESFLKQYVHENIFDDFPFLIAEIVPPHYPDREVFQIFDDLGTQLLQEYQSNSAYKFKIIGSLTVVLLFKIKEQFWNTYNPLAESQMGSEIVMTFKRNLEAHFRDLAMGKLDRPYRVQDFAQAQHLHPGYFSTVIKSKTGKSVNAWMIEKTLAEAQAMLSRSTESVQEIAFRLGFNDAAYFSRFFKKHTATTPSSFRQSLKA</sequence>
<evidence type="ECO:0000313" key="5">
    <source>
        <dbReference type="EMBL" id="NHC36433.1"/>
    </source>
</evidence>
<comment type="caution">
    <text evidence="5">The sequence shown here is derived from an EMBL/GenBank/DDBJ whole genome shotgun (WGS) entry which is preliminary data.</text>
</comment>
<dbReference type="SUPFAM" id="SSF46689">
    <property type="entry name" value="Homeodomain-like"/>
    <property type="match status" value="1"/>
</dbReference>
<dbReference type="GO" id="GO:0003700">
    <property type="term" value="F:DNA-binding transcription factor activity"/>
    <property type="evidence" value="ECO:0007669"/>
    <property type="project" value="InterPro"/>
</dbReference>
<dbReference type="Pfam" id="PF12833">
    <property type="entry name" value="HTH_18"/>
    <property type="match status" value="1"/>
</dbReference>
<dbReference type="PANTHER" id="PTHR43280">
    <property type="entry name" value="ARAC-FAMILY TRANSCRIPTIONAL REGULATOR"/>
    <property type="match status" value="1"/>
</dbReference>
<dbReference type="SUPFAM" id="SSF51215">
    <property type="entry name" value="Regulatory protein AraC"/>
    <property type="match status" value="1"/>
</dbReference>
<dbReference type="PRINTS" id="PR00032">
    <property type="entry name" value="HTHARAC"/>
</dbReference>
<dbReference type="InterPro" id="IPR018060">
    <property type="entry name" value="HTH_AraC"/>
</dbReference>